<comment type="caution">
    <text evidence="1">The sequence shown here is derived from an EMBL/GenBank/DDBJ whole genome shotgun (WGS) entry which is preliminary data.</text>
</comment>
<dbReference type="EMBL" id="RAZM01000006">
    <property type="protein sequence ID" value="RLT81326.1"/>
    <property type="molecule type" value="Genomic_DNA"/>
</dbReference>
<reference evidence="1 2" key="1">
    <citation type="submission" date="2018-09" db="EMBL/GenBank/DDBJ databases">
        <title>Murine metabolic-syndrome-specific gut microbial biobank.</title>
        <authorList>
            <person name="Liu C."/>
        </authorList>
    </citation>
    <scope>NUCLEOTIDE SEQUENCE [LARGE SCALE GENOMIC DNA]</scope>
    <source>
        <strain evidence="1 2">0.1X-D8-26</strain>
    </source>
</reference>
<evidence type="ECO:0000313" key="1">
    <source>
        <dbReference type="EMBL" id="RLT81326.1"/>
    </source>
</evidence>
<dbReference type="PROSITE" id="PS51257">
    <property type="entry name" value="PROKAR_LIPOPROTEIN"/>
    <property type="match status" value="1"/>
</dbReference>
<proteinExistence type="predicted"/>
<organism evidence="1 2">
    <name type="scientific">Bacteroides acidifaciens</name>
    <dbReference type="NCBI Taxonomy" id="85831"/>
    <lineage>
        <taxon>Bacteria</taxon>
        <taxon>Pseudomonadati</taxon>
        <taxon>Bacteroidota</taxon>
        <taxon>Bacteroidia</taxon>
        <taxon>Bacteroidales</taxon>
        <taxon>Bacteroidaceae</taxon>
        <taxon>Bacteroides</taxon>
    </lineage>
</organism>
<dbReference type="AlphaFoldDB" id="A0A3L7Z5F5"/>
<dbReference type="Proteomes" id="UP000267159">
    <property type="component" value="Unassembled WGS sequence"/>
</dbReference>
<dbReference type="STRING" id="1235814.GCA_000613385_04496"/>
<name>A0A3L7Z5F5_9BACE</name>
<sequence length="342" mass="39892">MKYVHIIYSLFLLSVLLIACDDTEILENKIDFSSPYVIEDNPDDPIQHRRYLIFQKYGIPVFFNDTISKTFIYNDNDGKPVYRYETLDLNWSFSSHTNRAIQYTVDYYTDPELQMKGLEFIEVFLEQSSKPMRPFSIFLPSTLTIKDLNKNTIEKPEFWFGFRTLVIPKVPNMSIETIPSILLSMVKAKVMANADIISQFGEVSDKNKYYGKEWVAELGCKWGREHSGTYWGPTVLYKEGTCEEYIMWGFKTGINSVEDFEKERTIVFQQIGRFGFICGNYSKSLDHSNSPEKVDEDIAYYIDQMLEIGSEEFLRRYGESPLVVKKYTILANYINNVLGIEF</sequence>
<accession>A0A3L7Z5F5</accession>
<dbReference type="RefSeq" id="WP_121765665.1">
    <property type="nucleotide sequence ID" value="NZ_CANABO010000002.1"/>
</dbReference>
<protein>
    <submittedName>
        <fullName evidence="1">Uncharacterized protein</fullName>
    </submittedName>
</protein>
<gene>
    <name evidence="1" type="ORF">D7Y07_03495</name>
</gene>
<evidence type="ECO:0000313" key="2">
    <source>
        <dbReference type="Proteomes" id="UP000267159"/>
    </source>
</evidence>